<keyword evidence="6 9" id="KW-0238">DNA-binding</keyword>
<dbReference type="InterPro" id="IPR002104">
    <property type="entry name" value="Integrase_catalytic"/>
</dbReference>
<evidence type="ECO:0000256" key="8">
    <source>
        <dbReference type="ARBA" id="ARBA00023306"/>
    </source>
</evidence>
<dbReference type="GO" id="GO:0003677">
    <property type="term" value="F:DNA binding"/>
    <property type="evidence" value="ECO:0007669"/>
    <property type="project" value="UniProtKB-UniRule"/>
</dbReference>
<evidence type="ECO:0000256" key="6">
    <source>
        <dbReference type="ARBA" id="ARBA00023125"/>
    </source>
</evidence>
<dbReference type="GO" id="GO:0006313">
    <property type="term" value="P:DNA transposition"/>
    <property type="evidence" value="ECO:0007669"/>
    <property type="project" value="UniProtKB-UniRule"/>
</dbReference>
<dbReference type="InterPro" id="IPR023009">
    <property type="entry name" value="Tyrosine_recombinase_XerC/XerD"/>
</dbReference>
<dbReference type="RefSeq" id="WP_140597529.1">
    <property type="nucleotide sequence ID" value="NZ_VFWZ01000010.1"/>
</dbReference>
<evidence type="ECO:0000256" key="7">
    <source>
        <dbReference type="ARBA" id="ARBA00023172"/>
    </source>
</evidence>
<evidence type="ECO:0000256" key="4">
    <source>
        <dbReference type="ARBA" id="ARBA00022829"/>
    </source>
</evidence>
<dbReference type="Gene3D" id="1.10.443.10">
    <property type="entry name" value="Intergrase catalytic core"/>
    <property type="match status" value="1"/>
</dbReference>
<keyword evidence="5 9" id="KW-0229">DNA integration</keyword>
<dbReference type="InterPro" id="IPR004107">
    <property type="entry name" value="Integrase_SAM-like_N"/>
</dbReference>
<feature type="active site" evidence="9">
    <location>
        <position position="240"/>
    </location>
</feature>
<evidence type="ECO:0000256" key="3">
    <source>
        <dbReference type="ARBA" id="ARBA00022618"/>
    </source>
</evidence>
<dbReference type="Pfam" id="PF00589">
    <property type="entry name" value="Phage_integrase"/>
    <property type="match status" value="1"/>
</dbReference>
<feature type="active site" description="O-(3'-phospho-DNA)-tyrosine intermediate" evidence="9">
    <location>
        <position position="275"/>
    </location>
</feature>
<dbReference type="AlphaFoldDB" id="A0A504ITG0"/>
<evidence type="ECO:0000313" key="13">
    <source>
        <dbReference type="Proteomes" id="UP000315540"/>
    </source>
</evidence>
<keyword evidence="4 9" id="KW-0159">Chromosome partition</keyword>
<evidence type="ECO:0000313" key="12">
    <source>
        <dbReference type="EMBL" id="TPN81767.1"/>
    </source>
</evidence>
<evidence type="ECO:0000256" key="1">
    <source>
        <dbReference type="ARBA" id="ARBA00004496"/>
    </source>
</evidence>
<feature type="active site" evidence="9">
    <location>
        <position position="170"/>
    </location>
</feature>
<organism evidence="12 13">
    <name type="scientific">Aquimarina algicola</name>
    <dbReference type="NCBI Taxonomy" id="2589995"/>
    <lineage>
        <taxon>Bacteria</taxon>
        <taxon>Pseudomonadati</taxon>
        <taxon>Bacteroidota</taxon>
        <taxon>Flavobacteriia</taxon>
        <taxon>Flavobacteriales</taxon>
        <taxon>Flavobacteriaceae</taxon>
        <taxon>Aquimarina</taxon>
    </lineage>
</organism>
<evidence type="ECO:0000259" key="10">
    <source>
        <dbReference type="PROSITE" id="PS51898"/>
    </source>
</evidence>
<dbReference type="HAMAP" id="MF_01808">
    <property type="entry name" value="Recomb_XerC_XerD"/>
    <property type="match status" value="1"/>
</dbReference>
<dbReference type="EMBL" id="VFWZ01000010">
    <property type="protein sequence ID" value="TPN81767.1"/>
    <property type="molecule type" value="Genomic_DNA"/>
</dbReference>
<comment type="caution">
    <text evidence="12">The sequence shown here is derived from an EMBL/GenBank/DDBJ whole genome shotgun (WGS) entry which is preliminary data.</text>
</comment>
<dbReference type="GO" id="GO:0051301">
    <property type="term" value="P:cell division"/>
    <property type="evidence" value="ECO:0007669"/>
    <property type="project" value="UniProtKB-KW"/>
</dbReference>
<comment type="function">
    <text evidence="9">Site-specific tyrosine recombinase, which acts by catalyzing the cutting and rejoining of the recombining DNA molecules. The XerC-XerD complex is essential to convert dimers of the bacterial chromosome into monomers to permit their segregation at cell division. It also contributes to the segregational stability of plasmids.</text>
</comment>
<feature type="active site" evidence="9">
    <location>
        <position position="243"/>
    </location>
</feature>
<evidence type="ECO:0000256" key="9">
    <source>
        <dbReference type="HAMAP-Rule" id="MF_01808"/>
    </source>
</evidence>
<feature type="active site" evidence="9">
    <location>
        <position position="266"/>
    </location>
</feature>
<dbReference type="PANTHER" id="PTHR30349:SF77">
    <property type="entry name" value="TYROSINE RECOMBINASE XERC"/>
    <property type="match status" value="1"/>
</dbReference>
<dbReference type="InterPro" id="IPR013762">
    <property type="entry name" value="Integrase-like_cat_sf"/>
</dbReference>
<dbReference type="InterPro" id="IPR044068">
    <property type="entry name" value="CB"/>
</dbReference>
<evidence type="ECO:0000256" key="2">
    <source>
        <dbReference type="ARBA" id="ARBA00022490"/>
    </source>
</evidence>
<evidence type="ECO:0000256" key="5">
    <source>
        <dbReference type="ARBA" id="ARBA00022908"/>
    </source>
</evidence>
<dbReference type="InterPro" id="IPR050090">
    <property type="entry name" value="Tyrosine_recombinase_XerCD"/>
</dbReference>
<gene>
    <name evidence="9" type="primary">xerC</name>
    <name evidence="12" type="ORF">FHK87_24530</name>
</gene>
<comment type="subcellular location">
    <subcellularLocation>
        <location evidence="1 9">Cytoplasm</location>
    </subcellularLocation>
</comment>
<dbReference type="SUPFAM" id="SSF56349">
    <property type="entry name" value="DNA breaking-rejoining enzymes"/>
    <property type="match status" value="1"/>
</dbReference>
<keyword evidence="8 9" id="KW-0131">Cell cycle</keyword>
<feature type="domain" description="Tyr recombinase" evidence="10">
    <location>
        <begin position="105"/>
        <end position="288"/>
    </location>
</feature>
<dbReference type="InterPro" id="IPR010998">
    <property type="entry name" value="Integrase_recombinase_N"/>
</dbReference>
<evidence type="ECO:0000259" key="11">
    <source>
        <dbReference type="PROSITE" id="PS51900"/>
    </source>
</evidence>
<protein>
    <recommendedName>
        <fullName evidence="9">Tyrosine recombinase XerC</fullName>
    </recommendedName>
</protein>
<dbReference type="GO" id="GO:0007059">
    <property type="term" value="P:chromosome segregation"/>
    <property type="evidence" value="ECO:0007669"/>
    <property type="project" value="UniProtKB-UniRule"/>
</dbReference>
<dbReference type="Proteomes" id="UP000315540">
    <property type="component" value="Unassembled WGS sequence"/>
</dbReference>
<dbReference type="InterPro" id="IPR011010">
    <property type="entry name" value="DNA_brk_join_enz"/>
</dbReference>
<dbReference type="PANTHER" id="PTHR30349">
    <property type="entry name" value="PHAGE INTEGRASE-RELATED"/>
    <property type="match status" value="1"/>
</dbReference>
<dbReference type="Gene3D" id="1.10.150.130">
    <property type="match status" value="1"/>
</dbReference>
<feature type="active site" evidence="9">
    <location>
        <position position="146"/>
    </location>
</feature>
<feature type="domain" description="Core-binding (CB)" evidence="11">
    <location>
        <begin position="1"/>
        <end position="84"/>
    </location>
</feature>
<keyword evidence="13" id="KW-1185">Reference proteome</keyword>
<comment type="similarity">
    <text evidence="9">Belongs to the 'phage' integrase family. XerC subfamily.</text>
</comment>
<dbReference type="GO" id="GO:0009037">
    <property type="term" value="F:tyrosine-based site-specific recombinase activity"/>
    <property type="evidence" value="ECO:0007669"/>
    <property type="project" value="UniProtKB-UniRule"/>
</dbReference>
<sequence length="296" mass="34247">MFISEFIDYLLLEKNYSKHTVKAYKADLISFLEFCVKEYDVSDIQNVNYSQIRSWIVQLVNSGVSNRTVNRKISSLNAYYRFLLKIEEIEKNPLAKHQALKVSKKLQVPFSVSEIEDVLLVLKENTDFESVRDRLIVELFYATGIRRIELVDLKLSDVDLNNAQIKVLGKRNKERYLPLLPSVCSTVQEYIKVRSESFDQDEIPYLLLTKKGVKIYETLVYRIINNYFSKVSSKVKKSPHILRHSFATHLLNEGANLNAVKELLGHSSLAATQVYTHQSVAQLAKVYKQSHPRNKK</sequence>
<name>A0A504ITG0_9FLAO</name>
<keyword evidence="2 9" id="KW-0963">Cytoplasm</keyword>
<dbReference type="PROSITE" id="PS51900">
    <property type="entry name" value="CB"/>
    <property type="match status" value="1"/>
</dbReference>
<dbReference type="PROSITE" id="PS51898">
    <property type="entry name" value="TYR_RECOMBINASE"/>
    <property type="match status" value="1"/>
</dbReference>
<accession>A0A504ITG0</accession>
<dbReference type="GO" id="GO:0005737">
    <property type="term" value="C:cytoplasm"/>
    <property type="evidence" value="ECO:0007669"/>
    <property type="project" value="UniProtKB-SubCell"/>
</dbReference>
<keyword evidence="7 9" id="KW-0233">DNA recombination</keyword>
<keyword evidence="3 9" id="KW-0132">Cell division</keyword>
<reference evidence="12 13" key="1">
    <citation type="submission" date="2019-06" db="EMBL/GenBank/DDBJ databases">
        <authorList>
            <person name="Meng X."/>
        </authorList>
    </citation>
    <scope>NUCLEOTIDE SEQUENCE [LARGE SCALE GENOMIC DNA]</scope>
    <source>
        <strain evidence="12 13">M625</strain>
    </source>
</reference>
<dbReference type="Pfam" id="PF02899">
    <property type="entry name" value="Phage_int_SAM_1"/>
    <property type="match status" value="1"/>
</dbReference>
<dbReference type="OrthoDB" id="9801717at2"/>
<comment type="subunit">
    <text evidence="9">Forms a cyclic heterotetrameric complex composed of two molecules of XerC and two molecules of XerD.</text>
</comment>
<proteinExistence type="inferred from homology"/>